<evidence type="ECO:0000259" key="2">
    <source>
        <dbReference type="Pfam" id="PF14219"/>
    </source>
</evidence>
<gene>
    <name evidence="3" type="ORF">HHL27_00225</name>
</gene>
<keyword evidence="4" id="KW-1185">Reference proteome</keyword>
<sequence length="207" mass="21741">MADEPAAPQQARLEKLASRLQWLLPLFGVSLALVVLCDRLGLADPQRASRPALATSVAIALVQLASALLCVIISAMWLHRASANLAERGVPMRHSPTGAWGWYFLPIANLFKPLGAMKEIWAASIGTDGSVGTTTDPLLVRWWSAWIVGNIALSMSARTESIGGTSMAIVLDVVGVVALFAAGLFFARIVDAVTSSQGGASTAATFA</sequence>
<evidence type="ECO:0000313" key="3">
    <source>
        <dbReference type="EMBL" id="NML92105.1"/>
    </source>
</evidence>
<evidence type="ECO:0000313" key="4">
    <source>
        <dbReference type="Proteomes" id="UP000583556"/>
    </source>
</evidence>
<feature type="transmembrane region" description="Helical" evidence="1">
    <location>
        <begin position="20"/>
        <end position="40"/>
    </location>
</feature>
<dbReference type="EMBL" id="JABBGM010000001">
    <property type="protein sequence ID" value="NML92105.1"/>
    <property type="molecule type" value="Genomic_DNA"/>
</dbReference>
<evidence type="ECO:0000256" key="1">
    <source>
        <dbReference type="SAM" id="Phobius"/>
    </source>
</evidence>
<feature type="transmembrane region" description="Helical" evidence="1">
    <location>
        <begin position="52"/>
        <end position="78"/>
    </location>
</feature>
<keyword evidence="1" id="KW-1133">Transmembrane helix</keyword>
<accession>A0A7Y0G7R1</accession>
<dbReference type="InterPro" id="IPR025565">
    <property type="entry name" value="DUF4328"/>
</dbReference>
<protein>
    <submittedName>
        <fullName evidence="3">DUF4328 domain-containing protein</fullName>
    </submittedName>
</protein>
<dbReference type="Proteomes" id="UP000583556">
    <property type="component" value="Unassembled WGS sequence"/>
</dbReference>
<dbReference type="AlphaFoldDB" id="A0A7Y0G7R1"/>
<dbReference type="Pfam" id="PF14219">
    <property type="entry name" value="DUF4328"/>
    <property type="match status" value="1"/>
</dbReference>
<feature type="domain" description="DUF4328" evidence="2">
    <location>
        <begin position="52"/>
        <end position="189"/>
    </location>
</feature>
<keyword evidence="1" id="KW-0812">Transmembrane</keyword>
<feature type="transmembrane region" description="Helical" evidence="1">
    <location>
        <begin position="169"/>
        <end position="190"/>
    </location>
</feature>
<proteinExistence type="predicted"/>
<keyword evidence="1" id="KW-0472">Membrane</keyword>
<name>A0A7Y0G7R1_9SPHN</name>
<organism evidence="3 4">
    <name type="scientific">Novosphingobium olei</name>
    <dbReference type="NCBI Taxonomy" id="2728851"/>
    <lineage>
        <taxon>Bacteria</taxon>
        <taxon>Pseudomonadati</taxon>
        <taxon>Pseudomonadota</taxon>
        <taxon>Alphaproteobacteria</taxon>
        <taxon>Sphingomonadales</taxon>
        <taxon>Sphingomonadaceae</taxon>
        <taxon>Novosphingobium</taxon>
    </lineage>
</organism>
<reference evidence="3 4" key="1">
    <citation type="submission" date="2020-04" db="EMBL/GenBank/DDBJ databases">
        <title>Novosphingobium sp. TW-4 isolated from soil.</title>
        <authorList>
            <person name="Dahal R.H."/>
            <person name="Chaudhary D.K."/>
        </authorList>
    </citation>
    <scope>NUCLEOTIDE SEQUENCE [LARGE SCALE GENOMIC DNA]</scope>
    <source>
        <strain evidence="3 4">TW-4</strain>
    </source>
</reference>
<comment type="caution">
    <text evidence="3">The sequence shown here is derived from an EMBL/GenBank/DDBJ whole genome shotgun (WGS) entry which is preliminary data.</text>
</comment>
<dbReference type="RefSeq" id="WP_169491387.1">
    <property type="nucleotide sequence ID" value="NZ_JABBGM010000001.1"/>
</dbReference>